<dbReference type="SUPFAM" id="SSF53474">
    <property type="entry name" value="alpha/beta-Hydrolases"/>
    <property type="match status" value="1"/>
</dbReference>
<dbReference type="Pfam" id="PF07676">
    <property type="entry name" value="PD40"/>
    <property type="match status" value="1"/>
</dbReference>
<dbReference type="InterPro" id="IPR001375">
    <property type="entry name" value="Peptidase_S9_cat"/>
</dbReference>
<dbReference type="InterPro" id="IPR029058">
    <property type="entry name" value="AB_hydrolase_fold"/>
</dbReference>
<proteinExistence type="predicted"/>
<evidence type="ECO:0000313" key="3">
    <source>
        <dbReference type="Proteomes" id="UP001642900"/>
    </source>
</evidence>
<organism evidence="2 3">
    <name type="scientific">Allomesorhizobium camelthorni</name>
    <dbReference type="NCBI Taxonomy" id="475069"/>
    <lineage>
        <taxon>Bacteria</taxon>
        <taxon>Pseudomonadati</taxon>
        <taxon>Pseudomonadota</taxon>
        <taxon>Alphaproteobacteria</taxon>
        <taxon>Hyphomicrobiales</taxon>
        <taxon>Phyllobacteriaceae</taxon>
        <taxon>Allomesorhizobium</taxon>
    </lineage>
</organism>
<comment type="caution">
    <text evidence="2">The sequence shown here is derived from an EMBL/GenBank/DDBJ whole genome shotgun (WGS) entry which is preliminary data.</text>
</comment>
<evidence type="ECO:0000259" key="1">
    <source>
        <dbReference type="Pfam" id="PF00326"/>
    </source>
</evidence>
<dbReference type="AlphaFoldDB" id="A0A6G4WJN7"/>
<dbReference type="InterPro" id="IPR050585">
    <property type="entry name" value="Xaa-Pro_dipeptidyl-ppase/CocE"/>
</dbReference>
<reference evidence="2 3" key="1">
    <citation type="submission" date="2020-02" db="EMBL/GenBank/DDBJ databases">
        <title>Genome sequence of strain CCNWXJ40-4.</title>
        <authorList>
            <person name="Gao J."/>
            <person name="Sun J."/>
        </authorList>
    </citation>
    <scope>NUCLEOTIDE SEQUENCE [LARGE SCALE GENOMIC DNA]</scope>
    <source>
        <strain evidence="2 3">CCNWXJ 40-4</strain>
    </source>
</reference>
<keyword evidence="3" id="KW-1185">Reference proteome</keyword>
<dbReference type="GO" id="GO:0006508">
    <property type="term" value="P:proteolysis"/>
    <property type="evidence" value="ECO:0007669"/>
    <property type="project" value="InterPro"/>
</dbReference>
<dbReference type="InterPro" id="IPR011042">
    <property type="entry name" value="6-blade_b-propeller_TolB-like"/>
</dbReference>
<gene>
    <name evidence="2" type="ORF">G6N73_27495</name>
</gene>
<feature type="domain" description="Peptidase S9 prolyl oligopeptidase catalytic" evidence="1">
    <location>
        <begin position="443"/>
        <end position="642"/>
    </location>
</feature>
<dbReference type="Gene3D" id="2.120.10.30">
    <property type="entry name" value="TolB, C-terminal domain"/>
    <property type="match status" value="1"/>
</dbReference>
<protein>
    <submittedName>
        <fullName evidence="2">S9 family peptidase</fullName>
    </submittedName>
</protein>
<dbReference type="PANTHER" id="PTHR43056:SF5">
    <property type="entry name" value="PEPTIDASE S9 PROLYL OLIGOPEPTIDASE CATALYTIC DOMAIN-CONTAINING PROTEIN"/>
    <property type="match status" value="1"/>
</dbReference>
<dbReference type="RefSeq" id="WP_165033153.1">
    <property type="nucleotide sequence ID" value="NZ_JAAKZF010000066.1"/>
</dbReference>
<name>A0A6G4WJN7_9HYPH</name>
<dbReference type="PANTHER" id="PTHR43056">
    <property type="entry name" value="PEPTIDASE S9 PROLYL OLIGOPEPTIDASE"/>
    <property type="match status" value="1"/>
</dbReference>
<dbReference type="Pfam" id="PF00326">
    <property type="entry name" value="Peptidase_S9"/>
    <property type="match status" value="1"/>
</dbReference>
<dbReference type="GO" id="GO:0008236">
    <property type="term" value="F:serine-type peptidase activity"/>
    <property type="evidence" value="ECO:0007669"/>
    <property type="project" value="InterPro"/>
</dbReference>
<dbReference type="SUPFAM" id="SSF82171">
    <property type="entry name" value="DPP6 N-terminal domain-like"/>
    <property type="match status" value="1"/>
</dbReference>
<accession>A0A6G4WJN7</accession>
<sequence length="652" mass="70932">MPTTAPKTASYGAWKSPITSDLIVAQAITLSEVRLDDGAIYWLEGRPQERGRSVVVRAGGGGADVDVTPVPFNVRTRVHEYGGGAWFVDKGVLYFSNFADGRLYRLEAGGVEPQPLTPEPSGQSGGWRFADGIIDGSRNRWIGVREDHTAGGEPVNAIVAVDLAGRGGEPGNILVGGHDFFSSPRLSPDGHRLIWLAWDHPNMPWNGTTLYLAELDDAGAVSGEPEIIAGGPDESIFQPEWSPDGNAVLFVSDRSDWWNLYRFELATLASRPILPMAVEFGAPQWVFGMSTYAFAGPDRIVCTYSEAGLWRLGVVDLAADTLRTLETPFTQFASVRADGERVVAIAGAPSLPASVVEFDLRTSRHRILKKATDILDQTDLGIADYLSSVEAVEFPTTGGNTAFGLYYGPRNPDYKGPASEKPPLLVKVHGGPTSAASSTLNLGIHYWTSRGIAVLDVNYGGSTGFGRAYRDRLRRNWGVVDVDDCVNGGRFLIERGLVDPKRMVITGGSAGGYTTLAALAFRDFFQGGASHYGVSDAAALARDTHKFESRYMDWLIGAYPEEEELYRERSPLFHAERLSKPVIFFQGDEDAVVPPNQTEAMVDALRSRGTPVGYLLFSGEQHGFRQAANIKRTLDAELYFYAIEVFGTGLTF</sequence>
<dbReference type="InterPro" id="IPR011659">
    <property type="entry name" value="WD40"/>
</dbReference>
<evidence type="ECO:0000313" key="2">
    <source>
        <dbReference type="EMBL" id="NGO54819.1"/>
    </source>
</evidence>
<dbReference type="EMBL" id="JAAKZF010000066">
    <property type="protein sequence ID" value="NGO54819.1"/>
    <property type="molecule type" value="Genomic_DNA"/>
</dbReference>
<dbReference type="Gene3D" id="3.40.50.1820">
    <property type="entry name" value="alpha/beta hydrolase"/>
    <property type="match status" value="1"/>
</dbReference>
<dbReference type="Proteomes" id="UP001642900">
    <property type="component" value="Unassembled WGS sequence"/>
</dbReference>